<name>A0A5B7E6G1_PORTR</name>
<evidence type="ECO:0000313" key="1">
    <source>
        <dbReference type="EMBL" id="MPC29591.1"/>
    </source>
</evidence>
<organism evidence="1 2">
    <name type="scientific">Portunus trituberculatus</name>
    <name type="common">Swimming crab</name>
    <name type="synonym">Neptunus trituberculatus</name>
    <dbReference type="NCBI Taxonomy" id="210409"/>
    <lineage>
        <taxon>Eukaryota</taxon>
        <taxon>Metazoa</taxon>
        <taxon>Ecdysozoa</taxon>
        <taxon>Arthropoda</taxon>
        <taxon>Crustacea</taxon>
        <taxon>Multicrustacea</taxon>
        <taxon>Malacostraca</taxon>
        <taxon>Eumalacostraca</taxon>
        <taxon>Eucarida</taxon>
        <taxon>Decapoda</taxon>
        <taxon>Pleocyemata</taxon>
        <taxon>Brachyura</taxon>
        <taxon>Eubrachyura</taxon>
        <taxon>Portunoidea</taxon>
        <taxon>Portunidae</taxon>
        <taxon>Portuninae</taxon>
        <taxon>Portunus</taxon>
    </lineage>
</organism>
<sequence>MWVPIDILDRPVSQLVRVAGQHHLCVPPHQARQGHQHFRLHVVPILVQEHVCYVAIGRAGQHNPDDMESHLGTLLGMCCRVLVQITLPAETHPALQTYKVLRPRVCDCVYIAVALPDESLATVEALVAFDPQVDQDVFVEVTVTSKRHRAVWAAMVPHASVDQVMHVQAKLPASVVCVRQCFSWSYFLANVLPHSPQRQSLGRALHPVTCSANSSLSENFLLHLWHSVVCVECVAQCLVSERLCAKVLPHSPHSNTLPLE</sequence>
<proteinExistence type="predicted"/>
<accession>A0A5B7E6G1</accession>
<dbReference type="AlphaFoldDB" id="A0A5B7E6G1"/>
<dbReference type="Proteomes" id="UP000324222">
    <property type="component" value="Unassembled WGS sequence"/>
</dbReference>
<evidence type="ECO:0000313" key="2">
    <source>
        <dbReference type="Proteomes" id="UP000324222"/>
    </source>
</evidence>
<comment type="caution">
    <text evidence="1">The sequence shown here is derived from an EMBL/GenBank/DDBJ whole genome shotgun (WGS) entry which is preliminary data.</text>
</comment>
<dbReference type="EMBL" id="VSRR010002098">
    <property type="protein sequence ID" value="MPC29591.1"/>
    <property type="molecule type" value="Genomic_DNA"/>
</dbReference>
<gene>
    <name evidence="1" type="ORF">E2C01_022832</name>
</gene>
<protein>
    <submittedName>
        <fullName evidence="1">Uncharacterized protein</fullName>
    </submittedName>
</protein>
<keyword evidence="2" id="KW-1185">Reference proteome</keyword>
<reference evidence="1 2" key="1">
    <citation type="submission" date="2019-05" db="EMBL/GenBank/DDBJ databases">
        <title>Another draft genome of Portunus trituberculatus and its Hox gene families provides insights of decapod evolution.</title>
        <authorList>
            <person name="Jeong J.-H."/>
            <person name="Song I."/>
            <person name="Kim S."/>
            <person name="Choi T."/>
            <person name="Kim D."/>
            <person name="Ryu S."/>
            <person name="Kim W."/>
        </authorList>
    </citation>
    <scope>NUCLEOTIDE SEQUENCE [LARGE SCALE GENOMIC DNA]</scope>
    <source>
        <tissue evidence="1">Muscle</tissue>
    </source>
</reference>